<dbReference type="InterPro" id="IPR044726">
    <property type="entry name" value="ABCC_6TM_D2"/>
</dbReference>
<dbReference type="InterPro" id="IPR036640">
    <property type="entry name" value="ABC1_TM_sf"/>
</dbReference>
<dbReference type="InterPro" id="IPR050173">
    <property type="entry name" value="ABC_transporter_C-like"/>
</dbReference>
<organism evidence="11 12">
    <name type="scientific">Cryptolaemus montrouzieri</name>
    <dbReference type="NCBI Taxonomy" id="559131"/>
    <lineage>
        <taxon>Eukaryota</taxon>
        <taxon>Metazoa</taxon>
        <taxon>Ecdysozoa</taxon>
        <taxon>Arthropoda</taxon>
        <taxon>Hexapoda</taxon>
        <taxon>Insecta</taxon>
        <taxon>Pterygota</taxon>
        <taxon>Neoptera</taxon>
        <taxon>Endopterygota</taxon>
        <taxon>Coleoptera</taxon>
        <taxon>Polyphaga</taxon>
        <taxon>Cucujiformia</taxon>
        <taxon>Coccinelloidea</taxon>
        <taxon>Coccinellidae</taxon>
        <taxon>Scymninae</taxon>
        <taxon>Scymnini</taxon>
        <taxon>Cryptolaemus</taxon>
    </lineage>
</organism>
<dbReference type="AlphaFoldDB" id="A0ABD2NU22"/>
<keyword evidence="2" id="KW-0813">Transport</keyword>
<gene>
    <name evidence="11" type="ORF">HHI36_005345</name>
</gene>
<evidence type="ECO:0000256" key="3">
    <source>
        <dbReference type="ARBA" id="ARBA00022692"/>
    </source>
</evidence>
<dbReference type="Pfam" id="PF00005">
    <property type="entry name" value="ABC_tran"/>
    <property type="match status" value="1"/>
</dbReference>
<keyword evidence="6 8" id="KW-1133">Transmembrane helix</keyword>
<proteinExistence type="predicted"/>
<evidence type="ECO:0000256" key="4">
    <source>
        <dbReference type="ARBA" id="ARBA00022741"/>
    </source>
</evidence>
<evidence type="ECO:0000256" key="2">
    <source>
        <dbReference type="ARBA" id="ARBA00022448"/>
    </source>
</evidence>
<name>A0ABD2NU22_9CUCU</name>
<feature type="domain" description="ABC transmembrane type-1" evidence="10">
    <location>
        <begin position="44"/>
        <end position="308"/>
    </location>
</feature>
<evidence type="ECO:0000256" key="5">
    <source>
        <dbReference type="ARBA" id="ARBA00022840"/>
    </source>
</evidence>
<dbReference type="GO" id="GO:0005524">
    <property type="term" value="F:ATP binding"/>
    <property type="evidence" value="ECO:0007669"/>
    <property type="project" value="UniProtKB-KW"/>
</dbReference>
<comment type="caution">
    <text evidence="11">The sequence shown here is derived from an EMBL/GenBank/DDBJ whole genome shotgun (WGS) entry which is preliminary data.</text>
</comment>
<dbReference type="PROSITE" id="PS50893">
    <property type="entry name" value="ABC_TRANSPORTER_2"/>
    <property type="match status" value="1"/>
</dbReference>
<feature type="transmembrane region" description="Helical" evidence="8">
    <location>
        <begin position="69"/>
        <end position="94"/>
    </location>
</feature>
<dbReference type="PANTHER" id="PTHR24223">
    <property type="entry name" value="ATP-BINDING CASSETTE SUB-FAMILY C"/>
    <property type="match status" value="1"/>
</dbReference>
<dbReference type="PROSITE" id="PS50929">
    <property type="entry name" value="ABC_TM1F"/>
    <property type="match status" value="1"/>
</dbReference>
<dbReference type="InterPro" id="IPR003439">
    <property type="entry name" value="ABC_transporter-like_ATP-bd"/>
</dbReference>
<dbReference type="Pfam" id="PF00664">
    <property type="entry name" value="ABC_membrane"/>
    <property type="match status" value="1"/>
</dbReference>
<dbReference type="GO" id="GO:0016020">
    <property type="term" value="C:membrane"/>
    <property type="evidence" value="ECO:0007669"/>
    <property type="project" value="UniProtKB-SubCell"/>
</dbReference>
<evidence type="ECO:0000256" key="7">
    <source>
        <dbReference type="ARBA" id="ARBA00023136"/>
    </source>
</evidence>
<dbReference type="SMART" id="SM00382">
    <property type="entry name" value="AAA"/>
    <property type="match status" value="1"/>
</dbReference>
<dbReference type="Proteomes" id="UP001516400">
    <property type="component" value="Unassembled WGS sequence"/>
</dbReference>
<dbReference type="InterPro" id="IPR011527">
    <property type="entry name" value="ABC1_TM_dom"/>
</dbReference>
<dbReference type="CDD" id="cd18580">
    <property type="entry name" value="ABC_6TM_ABCC_D2"/>
    <property type="match status" value="1"/>
</dbReference>
<evidence type="ECO:0000256" key="8">
    <source>
        <dbReference type="SAM" id="Phobius"/>
    </source>
</evidence>
<dbReference type="FunFam" id="3.40.50.300:FF:000163">
    <property type="entry name" value="Multidrug resistance-associated protein member 4"/>
    <property type="match status" value="1"/>
</dbReference>
<comment type="subcellular location">
    <subcellularLocation>
        <location evidence="1">Membrane</location>
        <topology evidence="1">Multi-pass membrane protein</topology>
    </subcellularLocation>
</comment>
<dbReference type="InterPro" id="IPR003593">
    <property type="entry name" value="AAA+_ATPase"/>
</dbReference>
<keyword evidence="7 8" id="KW-0472">Membrane</keyword>
<dbReference type="CDD" id="cd03244">
    <property type="entry name" value="ABCC_MRP_domain2"/>
    <property type="match status" value="1"/>
</dbReference>
<evidence type="ECO:0000256" key="6">
    <source>
        <dbReference type="ARBA" id="ARBA00022989"/>
    </source>
</evidence>
<keyword evidence="4" id="KW-0547">Nucleotide-binding</keyword>
<accession>A0ABD2NU22</accession>
<sequence length="575" mass="65585">MVSSNISGWSNAGNATKEYFDISTLEAFTPSSIFTSTLSNYENISTVVSNFTMDMVNMTSEISNNNMDYFNYFVGTTLFATMFSLFGSSVNFYFAMKISRNLHKSMIKNLLEGCMHFFDTNLIGNILTRFSRDLYYLDEFIPYLWHGFRLFFVLAVSFTLIASVIPWLSCLFILMGFIFYAISDYLLSTSRNLQRLSSSTLSPMIGHLNTTLEGLITIRAHGTQQVLRDEFDKYQDVFVTANHLKEISSKVMGFYCHCIESMLTAFMTLRLLYLDDILAGDAGLVLTQATTLSHRLEWALSLLMILENSMTGVERLLEYTKIPRENTSGQELENWPEQGEIKFRDVSLTYRKKEEIVLKNLNFTIHPQEKIGVVGRTGAGKSSLIVTLFRIYDFEGHITIDDVNIKTLSLECLRTHLAIIPQDPVIFSGSLRSNIDPFEKISDEKVWNILETVNLKSHFRSLLEDITEKNLSIGQKQLISIARALTWKTKIVIMDEATANMDEAMDNFIHQKIEELFKSCTVITVAHRLNTVMNSDRIIVMNNGEIVEFDTPQNLLENNEGLFHRMVLQENSSGS</sequence>
<feature type="domain" description="ABC transporter" evidence="9">
    <location>
        <begin position="341"/>
        <end position="568"/>
    </location>
</feature>
<evidence type="ECO:0000259" key="10">
    <source>
        <dbReference type="PROSITE" id="PS50929"/>
    </source>
</evidence>
<evidence type="ECO:0000313" key="12">
    <source>
        <dbReference type="Proteomes" id="UP001516400"/>
    </source>
</evidence>
<dbReference type="InterPro" id="IPR027417">
    <property type="entry name" value="P-loop_NTPase"/>
</dbReference>
<evidence type="ECO:0000259" key="9">
    <source>
        <dbReference type="PROSITE" id="PS50893"/>
    </source>
</evidence>
<dbReference type="SUPFAM" id="SSF52540">
    <property type="entry name" value="P-loop containing nucleoside triphosphate hydrolases"/>
    <property type="match status" value="1"/>
</dbReference>
<keyword evidence="5" id="KW-0067">ATP-binding</keyword>
<protein>
    <submittedName>
        <fullName evidence="11">Uncharacterized protein</fullName>
    </submittedName>
</protein>
<dbReference type="Gene3D" id="1.20.1560.10">
    <property type="entry name" value="ABC transporter type 1, transmembrane domain"/>
    <property type="match status" value="1"/>
</dbReference>
<evidence type="ECO:0000256" key="1">
    <source>
        <dbReference type="ARBA" id="ARBA00004141"/>
    </source>
</evidence>
<dbReference type="PANTHER" id="PTHR24223:SF448">
    <property type="entry name" value="FI20146P1-RELATED"/>
    <property type="match status" value="1"/>
</dbReference>
<dbReference type="Gene3D" id="3.40.50.300">
    <property type="entry name" value="P-loop containing nucleotide triphosphate hydrolases"/>
    <property type="match status" value="1"/>
</dbReference>
<reference evidence="11 12" key="1">
    <citation type="journal article" date="2021" name="BMC Biol.">
        <title>Horizontally acquired antibacterial genes associated with adaptive radiation of ladybird beetles.</title>
        <authorList>
            <person name="Li H.S."/>
            <person name="Tang X.F."/>
            <person name="Huang Y.H."/>
            <person name="Xu Z.Y."/>
            <person name="Chen M.L."/>
            <person name="Du X.Y."/>
            <person name="Qiu B.Y."/>
            <person name="Chen P.T."/>
            <person name="Zhang W."/>
            <person name="Slipinski A."/>
            <person name="Escalona H.E."/>
            <person name="Waterhouse R.M."/>
            <person name="Zwick A."/>
            <person name="Pang H."/>
        </authorList>
    </citation>
    <scope>NUCLEOTIDE SEQUENCE [LARGE SCALE GENOMIC DNA]</scope>
    <source>
        <strain evidence="11">SYSU2018</strain>
    </source>
</reference>
<feature type="transmembrane region" description="Helical" evidence="8">
    <location>
        <begin position="150"/>
        <end position="182"/>
    </location>
</feature>
<evidence type="ECO:0000313" key="11">
    <source>
        <dbReference type="EMBL" id="KAL3282150.1"/>
    </source>
</evidence>
<dbReference type="EMBL" id="JABFTP020000144">
    <property type="protein sequence ID" value="KAL3282150.1"/>
    <property type="molecule type" value="Genomic_DNA"/>
</dbReference>
<keyword evidence="12" id="KW-1185">Reference proteome</keyword>
<keyword evidence="3 8" id="KW-0812">Transmembrane</keyword>
<dbReference type="SUPFAM" id="SSF90123">
    <property type="entry name" value="ABC transporter transmembrane region"/>
    <property type="match status" value="1"/>
</dbReference>